<dbReference type="Proteomes" id="UP000294749">
    <property type="component" value="Unassembled WGS sequence"/>
</dbReference>
<feature type="domain" description="Glycosyl transferase family 1" evidence="2">
    <location>
        <begin position="162"/>
        <end position="309"/>
    </location>
</feature>
<dbReference type="EMBL" id="SOAY01000010">
    <property type="protein sequence ID" value="TDT46728.1"/>
    <property type="molecule type" value="Genomic_DNA"/>
</dbReference>
<evidence type="ECO:0000256" key="1">
    <source>
        <dbReference type="ARBA" id="ARBA00022679"/>
    </source>
</evidence>
<accession>A0A4R7K8H7</accession>
<dbReference type="PANTHER" id="PTHR46401">
    <property type="entry name" value="GLYCOSYLTRANSFERASE WBBK-RELATED"/>
    <property type="match status" value="1"/>
</dbReference>
<sequence>MNRIFKMKIIYFFRHPKIGHSIHRVFRTLVNELEKTSEINIYEMPYLGSMPNDLLNNNIYTFKKRDTKAIHHVTGHIHDVLLALFGVKTVLTIHDLVFLDNVKNPIKRCYKWLFWLYLPVKIADKVVCISNETKQNILNKIKADNLTVIHNAVDPIFTYSPKNFNEEKPIILHIGTGWNKNLNMTIEALADINCHLRIIGKLNEIQLNLLEKFKVEYSCILNLTDEEIRQEYINCDIVNFPSIYEGFGMPVIEGQQTGRVVVTSKIEPIVEVAGNAAAFVTPNNIISLKEAYIEIIKNPIYRENLVKDGLKNAKRFSIKNISKQYVELYQNLIKE</sequence>
<name>A0A4R7K8H7_9FLAO</name>
<evidence type="ECO:0000259" key="2">
    <source>
        <dbReference type="Pfam" id="PF00534"/>
    </source>
</evidence>
<comment type="caution">
    <text evidence="4">The sequence shown here is derived from an EMBL/GenBank/DDBJ whole genome shotgun (WGS) entry which is preliminary data.</text>
</comment>
<gene>
    <name evidence="4" type="ORF">CLV90_0786</name>
</gene>
<dbReference type="GO" id="GO:0016757">
    <property type="term" value="F:glycosyltransferase activity"/>
    <property type="evidence" value="ECO:0007669"/>
    <property type="project" value="InterPro"/>
</dbReference>
<dbReference type="CDD" id="cd03809">
    <property type="entry name" value="GT4_MtfB-like"/>
    <property type="match status" value="1"/>
</dbReference>
<evidence type="ECO:0000313" key="4">
    <source>
        <dbReference type="EMBL" id="TDT46728.1"/>
    </source>
</evidence>
<organism evidence="4 5">
    <name type="scientific">Maribacter spongiicola</name>
    <dbReference type="NCBI Taxonomy" id="1206753"/>
    <lineage>
        <taxon>Bacteria</taxon>
        <taxon>Pseudomonadati</taxon>
        <taxon>Bacteroidota</taxon>
        <taxon>Flavobacteriia</taxon>
        <taxon>Flavobacteriales</taxon>
        <taxon>Flavobacteriaceae</taxon>
        <taxon>Maribacter</taxon>
    </lineage>
</organism>
<dbReference type="SUPFAM" id="SSF53756">
    <property type="entry name" value="UDP-Glycosyltransferase/glycogen phosphorylase"/>
    <property type="match status" value="1"/>
</dbReference>
<reference evidence="4 5" key="1">
    <citation type="submission" date="2019-03" db="EMBL/GenBank/DDBJ databases">
        <title>Genomic Encyclopedia of Archaeal and Bacterial Type Strains, Phase II (KMG-II): from individual species to whole genera.</title>
        <authorList>
            <person name="Goeker M."/>
        </authorList>
    </citation>
    <scope>NUCLEOTIDE SEQUENCE [LARGE SCALE GENOMIC DNA]</scope>
    <source>
        <strain evidence="4 5">DSM 25233</strain>
    </source>
</reference>
<proteinExistence type="predicted"/>
<protein>
    <submittedName>
        <fullName evidence="4">Glycosyltransferase involved in cell wall biosynthesis</fullName>
    </submittedName>
</protein>
<dbReference type="PANTHER" id="PTHR46401:SF2">
    <property type="entry name" value="GLYCOSYLTRANSFERASE WBBK-RELATED"/>
    <property type="match status" value="1"/>
</dbReference>
<dbReference type="Pfam" id="PF13439">
    <property type="entry name" value="Glyco_transf_4"/>
    <property type="match status" value="1"/>
</dbReference>
<dbReference type="InterPro" id="IPR028098">
    <property type="entry name" value="Glyco_trans_4-like_N"/>
</dbReference>
<dbReference type="AlphaFoldDB" id="A0A4R7K8H7"/>
<keyword evidence="1 4" id="KW-0808">Transferase</keyword>
<dbReference type="Pfam" id="PF00534">
    <property type="entry name" value="Glycos_transf_1"/>
    <property type="match status" value="1"/>
</dbReference>
<keyword evidence="5" id="KW-1185">Reference proteome</keyword>
<dbReference type="Gene3D" id="3.40.50.2000">
    <property type="entry name" value="Glycogen Phosphorylase B"/>
    <property type="match status" value="2"/>
</dbReference>
<evidence type="ECO:0000313" key="5">
    <source>
        <dbReference type="Proteomes" id="UP000294749"/>
    </source>
</evidence>
<feature type="domain" description="Glycosyltransferase subfamily 4-like N-terminal" evidence="3">
    <location>
        <begin position="71"/>
        <end position="155"/>
    </location>
</feature>
<evidence type="ECO:0000259" key="3">
    <source>
        <dbReference type="Pfam" id="PF13439"/>
    </source>
</evidence>
<dbReference type="InterPro" id="IPR001296">
    <property type="entry name" value="Glyco_trans_1"/>
</dbReference>